<name>A0ABR0K0A5_9EURO</name>
<evidence type="ECO:0000313" key="2">
    <source>
        <dbReference type="Proteomes" id="UP001345013"/>
    </source>
</evidence>
<dbReference type="InterPro" id="IPR007817">
    <property type="entry name" value="Isocyanide_synthase_DIT1"/>
</dbReference>
<organism evidence="1 2">
    <name type="scientific">Lithohypha guttulata</name>
    <dbReference type="NCBI Taxonomy" id="1690604"/>
    <lineage>
        <taxon>Eukaryota</taxon>
        <taxon>Fungi</taxon>
        <taxon>Dikarya</taxon>
        <taxon>Ascomycota</taxon>
        <taxon>Pezizomycotina</taxon>
        <taxon>Eurotiomycetes</taxon>
        <taxon>Chaetothyriomycetidae</taxon>
        <taxon>Chaetothyriales</taxon>
        <taxon>Trichomeriaceae</taxon>
        <taxon>Lithohypha</taxon>
    </lineage>
</organism>
<reference evidence="1 2" key="1">
    <citation type="submission" date="2023-08" db="EMBL/GenBank/DDBJ databases">
        <title>Black Yeasts Isolated from many extreme environments.</title>
        <authorList>
            <person name="Coleine C."/>
            <person name="Stajich J.E."/>
            <person name="Selbmann L."/>
        </authorList>
    </citation>
    <scope>NUCLEOTIDE SEQUENCE [LARGE SCALE GENOMIC DNA]</scope>
    <source>
        <strain evidence="1 2">CCFEE 5885</strain>
    </source>
</reference>
<dbReference type="Pfam" id="PF05141">
    <property type="entry name" value="DIT1_PvcA"/>
    <property type="match status" value="1"/>
</dbReference>
<accession>A0ABR0K0A5</accession>
<evidence type="ECO:0000313" key="1">
    <source>
        <dbReference type="EMBL" id="KAK5081058.1"/>
    </source>
</evidence>
<dbReference type="PANTHER" id="PTHR37285">
    <property type="entry name" value="SPORE WALL MATURATION PROTEIN DIT1"/>
    <property type="match status" value="1"/>
</dbReference>
<dbReference type="PANTHER" id="PTHR37285:SF5">
    <property type="entry name" value="SPORE WALL MATURATION PROTEIN DIT1"/>
    <property type="match status" value="1"/>
</dbReference>
<protein>
    <submittedName>
        <fullName evidence="1">Uncharacterized protein</fullName>
    </submittedName>
</protein>
<sequence length="413" mass="47171">MSTLRGTAFPVWEKDCHRQASSTSTRLSSELSYAERTMGSYYPSTTIHSEIVTMFERNPDTGSLQAFEQDHQSEVLAVSLYQTWPVTDLLNYPTYRRFEHSATAGGMRYVIYELRGAYGVLFRARTDQDNAELRDYVAYLLVRSAGQSVDFNIGVSVEALDIASRITTLFEQQLLFDAFEYKSWKATGEKMFTEKVAYHTSRNLILEMALPAFPCKTTNPDKAASTMPDGAEFEALVTLQTFCRNVENIYPPGCNIHIVSDGHVFADCQGTDDAVVTKYSHALSQIVTRKVKKVTMTTTLVGGVQFYSLNKLLFPDAEANLLYQRVPSLEPIRHPVDTKVEEHDDLCRRILVRAWGPPEEYYRDLIKTIPDHAITALYRGFSRFMFEDLAYLKSSRIQPYLSERRWQKVWPLS</sequence>
<dbReference type="EMBL" id="JAVRRG010000142">
    <property type="protein sequence ID" value="KAK5081058.1"/>
    <property type="molecule type" value="Genomic_DNA"/>
</dbReference>
<gene>
    <name evidence="1" type="ORF">LTR24_008330</name>
</gene>
<comment type="caution">
    <text evidence="1">The sequence shown here is derived from an EMBL/GenBank/DDBJ whole genome shotgun (WGS) entry which is preliminary data.</text>
</comment>
<proteinExistence type="predicted"/>
<keyword evidence="2" id="KW-1185">Reference proteome</keyword>
<dbReference type="Proteomes" id="UP001345013">
    <property type="component" value="Unassembled WGS sequence"/>
</dbReference>